<feature type="domain" description="Reverse transcriptase/retrotransposon-derived protein RNase H-like" evidence="3">
    <location>
        <begin position="246"/>
        <end position="319"/>
    </location>
</feature>
<accession>A0A371HJC3</accession>
<dbReference type="CDD" id="cd01647">
    <property type="entry name" value="RT_LTR"/>
    <property type="match status" value="1"/>
</dbReference>
<dbReference type="OrthoDB" id="2431547at2759"/>
<reference evidence="4" key="1">
    <citation type="submission" date="2018-05" db="EMBL/GenBank/DDBJ databases">
        <title>Draft genome of Mucuna pruriens seed.</title>
        <authorList>
            <person name="Nnadi N.E."/>
            <person name="Vos R."/>
            <person name="Hasami M.H."/>
            <person name="Devisetty U.K."/>
            <person name="Aguiy J.C."/>
        </authorList>
    </citation>
    <scope>NUCLEOTIDE SEQUENCE [LARGE SCALE GENOMIC DNA]</scope>
    <source>
        <strain evidence="4">JCA_2017</strain>
    </source>
</reference>
<keyword evidence="1" id="KW-0511">Multifunctional enzyme</keyword>
<keyword evidence="5" id="KW-1185">Reference proteome</keyword>
<dbReference type="SUPFAM" id="SSF56672">
    <property type="entry name" value="DNA/RNA polymerases"/>
    <property type="match status" value="1"/>
</dbReference>
<comment type="caution">
    <text evidence="4">The sequence shown here is derived from an EMBL/GenBank/DDBJ whole genome shotgun (WGS) entry which is preliminary data.</text>
</comment>
<gene>
    <name evidence="4" type="primary">Tf2-8</name>
    <name evidence="4" type="ORF">CR513_13597</name>
</gene>
<dbReference type="Pfam" id="PF17919">
    <property type="entry name" value="RT_RNaseH_2"/>
    <property type="match status" value="1"/>
</dbReference>
<evidence type="ECO:0000259" key="3">
    <source>
        <dbReference type="Pfam" id="PF17919"/>
    </source>
</evidence>
<sequence length="320" mass="36828">MLKGLSPLRGIEHQIEYKEIQKQVTQLLDKGFVRASKSSCDVPVILVPKKDGTWCMCMDYHPINSITTRYRHHIPCLDDLLDELHGAYIFSKIDLRSGYHQIRVKEGDKWKTAFKTKLKLDEHNMIVSLQESTYVSPYTTKIKRNLMIGSVSIALSVYFDDILVYSSCMDDHVMHVKSVLVYSWVLGSQSRSEKIKAIQSWPTPKTVRDIRSFHGLASFIRCFVKDFNTLAVPLNDLVKKEVAFKWEDSQERAFQALKEKLTHAPILALPNFSKTFELEYDASNVGGHPIAYFSEKLKNSQTNFSTYDKDFYSLVRALQV</sequence>
<organism evidence="4 5">
    <name type="scientific">Mucuna pruriens</name>
    <name type="common">Velvet bean</name>
    <name type="synonym">Dolichos pruriens</name>
    <dbReference type="NCBI Taxonomy" id="157652"/>
    <lineage>
        <taxon>Eukaryota</taxon>
        <taxon>Viridiplantae</taxon>
        <taxon>Streptophyta</taxon>
        <taxon>Embryophyta</taxon>
        <taxon>Tracheophyta</taxon>
        <taxon>Spermatophyta</taxon>
        <taxon>Magnoliopsida</taxon>
        <taxon>eudicotyledons</taxon>
        <taxon>Gunneridae</taxon>
        <taxon>Pentapetalae</taxon>
        <taxon>rosids</taxon>
        <taxon>fabids</taxon>
        <taxon>Fabales</taxon>
        <taxon>Fabaceae</taxon>
        <taxon>Papilionoideae</taxon>
        <taxon>50 kb inversion clade</taxon>
        <taxon>NPAAA clade</taxon>
        <taxon>indigoferoid/millettioid clade</taxon>
        <taxon>Phaseoleae</taxon>
        <taxon>Mucuna</taxon>
    </lineage>
</organism>
<dbReference type="InterPro" id="IPR041577">
    <property type="entry name" value="RT_RNaseH_2"/>
</dbReference>
<dbReference type="Pfam" id="PF00078">
    <property type="entry name" value="RVT_1"/>
    <property type="match status" value="1"/>
</dbReference>
<evidence type="ECO:0000313" key="5">
    <source>
        <dbReference type="Proteomes" id="UP000257109"/>
    </source>
</evidence>
<evidence type="ECO:0000256" key="1">
    <source>
        <dbReference type="ARBA" id="ARBA00023268"/>
    </source>
</evidence>
<evidence type="ECO:0000313" key="4">
    <source>
        <dbReference type="EMBL" id="RDY02893.1"/>
    </source>
</evidence>
<dbReference type="InterPro" id="IPR043128">
    <property type="entry name" value="Rev_trsase/Diguanyl_cyclase"/>
</dbReference>
<dbReference type="InterPro" id="IPR000477">
    <property type="entry name" value="RT_dom"/>
</dbReference>
<dbReference type="Gene3D" id="3.10.10.10">
    <property type="entry name" value="HIV Type 1 Reverse Transcriptase, subunit A, domain 1"/>
    <property type="match status" value="1"/>
</dbReference>
<protein>
    <submittedName>
        <fullName evidence="4">Tf2-8</fullName>
    </submittedName>
</protein>
<dbReference type="PANTHER" id="PTHR37984">
    <property type="entry name" value="PROTEIN CBG26694"/>
    <property type="match status" value="1"/>
</dbReference>
<feature type="non-terminal residue" evidence="4">
    <location>
        <position position="1"/>
    </location>
</feature>
<dbReference type="Gene3D" id="3.30.70.270">
    <property type="match status" value="2"/>
</dbReference>
<dbReference type="FunFam" id="3.30.70.270:FF:000020">
    <property type="entry name" value="Transposon Tf2-6 polyprotein-like Protein"/>
    <property type="match status" value="1"/>
</dbReference>
<name>A0A371HJC3_MUCPR</name>
<evidence type="ECO:0000259" key="2">
    <source>
        <dbReference type="Pfam" id="PF00078"/>
    </source>
</evidence>
<feature type="domain" description="Reverse transcriptase" evidence="2">
    <location>
        <begin position="47"/>
        <end position="198"/>
    </location>
</feature>
<dbReference type="GO" id="GO:0003824">
    <property type="term" value="F:catalytic activity"/>
    <property type="evidence" value="ECO:0007669"/>
    <property type="project" value="UniProtKB-KW"/>
</dbReference>
<proteinExistence type="predicted"/>
<dbReference type="EMBL" id="QJKJ01002438">
    <property type="protein sequence ID" value="RDY02893.1"/>
    <property type="molecule type" value="Genomic_DNA"/>
</dbReference>
<dbReference type="InterPro" id="IPR050951">
    <property type="entry name" value="Retrovirus_Pol_polyprotein"/>
</dbReference>
<dbReference type="InterPro" id="IPR043502">
    <property type="entry name" value="DNA/RNA_pol_sf"/>
</dbReference>
<dbReference type="Proteomes" id="UP000257109">
    <property type="component" value="Unassembled WGS sequence"/>
</dbReference>
<dbReference type="AlphaFoldDB" id="A0A371HJC3"/>
<dbReference type="PANTHER" id="PTHR37984:SF5">
    <property type="entry name" value="PROTEIN NYNRIN-LIKE"/>
    <property type="match status" value="1"/>
</dbReference>